<accession>A0A1A9VF31</accession>
<feature type="domain" description="Mos1 transposase HTH" evidence="1">
    <location>
        <begin position="53"/>
        <end position="97"/>
    </location>
</feature>
<dbReference type="VEuPathDB" id="VectorBase:GAUT035255"/>
<dbReference type="STRING" id="7395.A0A1A9VF31"/>
<keyword evidence="3" id="KW-1185">Reference proteome</keyword>
<name>A0A1A9VF31_GLOAU</name>
<protein>
    <submittedName>
        <fullName evidence="2">HTH_48 domain-containing protein</fullName>
    </submittedName>
</protein>
<evidence type="ECO:0000313" key="3">
    <source>
        <dbReference type="Proteomes" id="UP000078200"/>
    </source>
</evidence>
<organism evidence="2 3">
    <name type="scientific">Glossina austeni</name>
    <name type="common">Savannah tsetse fly</name>
    <dbReference type="NCBI Taxonomy" id="7395"/>
    <lineage>
        <taxon>Eukaryota</taxon>
        <taxon>Metazoa</taxon>
        <taxon>Ecdysozoa</taxon>
        <taxon>Arthropoda</taxon>
        <taxon>Hexapoda</taxon>
        <taxon>Insecta</taxon>
        <taxon>Pterygota</taxon>
        <taxon>Neoptera</taxon>
        <taxon>Endopterygota</taxon>
        <taxon>Diptera</taxon>
        <taxon>Brachycera</taxon>
        <taxon>Muscomorpha</taxon>
        <taxon>Hippoboscoidea</taxon>
        <taxon>Glossinidae</taxon>
        <taxon>Glossina</taxon>
    </lineage>
</organism>
<dbReference type="Proteomes" id="UP000078200">
    <property type="component" value="Unassembled WGS sequence"/>
</dbReference>
<evidence type="ECO:0000259" key="1">
    <source>
        <dbReference type="Pfam" id="PF17906"/>
    </source>
</evidence>
<dbReference type="Gene3D" id="1.10.10.1450">
    <property type="match status" value="1"/>
</dbReference>
<dbReference type="AlphaFoldDB" id="A0A1A9VF31"/>
<proteinExistence type="predicted"/>
<sequence length="173" mass="20024">MKFKYGIANKLVHHTVCGIETTPGNTAIICLASHSRDLLPSEAAIKMRTDNHTRIRHIMLYCFEKGWKEAQSFHILNELFGEGTIGESRCAEWFGRLTSLVYKLRRRRPSVYGDLALLAAVGGNERLTTRMLADNFNFTTNLVYTQHLKEIYENGKYFLIVSYSPWWVNLDRY</sequence>
<dbReference type="Pfam" id="PF17906">
    <property type="entry name" value="HTH_48"/>
    <property type="match status" value="1"/>
</dbReference>
<reference evidence="2" key="1">
    <citation type="submission" date="2020-05" db="UniProtKB">
        <authorList>
            <consortium name="EnsemblMetazoa"/>
        </authorList>
    </citation>
    <scope>IDENTIFICATION</scope>
    <source>
        <strain evidence="2">TTRI</strain>
    </source>
</reference>
<dbReference type="EnsemblMetazoa" id="GAUT035255-RA">
    <property type="protein sequence ID" value="GAUT035255-PA"/>
    <property type="gene ID" value="GAUT035255"/>
</dbReference>
<dbReference type="InterPro" id="IPR041426">
    <property type="entry name" value="Mos1_HTH"/>
</dbReference>
<evidence type="ECO:0000313" key="2">
    <source>
        <dbReference type="EnsemblMetazoa" id="GAUT035255-PA"/>
    </source>
</evidence>